<keyword evidence="3" id="KW-0997">Cell inner membrane</keyword>
<dbReference type="SUPFAM" id="SSF53448">
    <property type="entry name" value="Nucleotide-diphospho-sugar transferases"/>
    <property type="match status" value="1"/>
</dbReference>
<keyword evidence="6 8" id="KW-0012">Acyltransferase</keyword>
<dbReference type="OrthoDB" id="9808633at2"/>
<dbReference type="RefSeq" id="WP_131865545.1">
    <property type="nucleotide sequence ID" value="NZ_SMCR01000005.1"/>
</dbReference>
<evidence type="ECO:0000256" key="5">
    <source>
        <dbReference type="ARBA" id="ARBA00023136"/>
    </source>
</evidence>
<dbReference type="Pfam" id="PF00535">
    <property type="entry name" value="Glycos_transf_2"/>
    <property type="match status" value="1"/>
</dbReference>
<dbReference type="InterPro" id="IPR004960">
    <property type="entry name" value="LipA_acyltrans"/>
</dbReference>
<dbReference type="Proteomes" id="UP000295719">
    <property type="component" value="Unassembled WGS sequence"/>
</dbReference>
<evidence type="ECO:0000256" key="4">
    <source>
        <dbReference type="ARBA" id="ARBA00022679"/>
    </source>
</evidence>
<evidence type="ECO:0000313" key="9">
    <source>
        <dbReference type="Proteomes" id="UP000295719"/>
    </source>
</evidence>
<reference evidence="8 9" key="1">
    <citation type="submission" date="2019-03" db="EMBL/GenBank/DDBJ databases">
        <title>Genomic Encyclopedia of Type Strains, Phase IV (KMG-IV): sequencing the most valuable type-strain genomes for metagenomic binning, comparative biology and taxonomic classification.</title>
        <authorList>
            <person name="Goeker M."/>
        </authorList>
    </citation>
    <scope>NUCLEOTIDE SEQUENCE [LARGE SCALE GENOMIC DNA]</scope>
    <source>
        <strain evidence="8 9">DSM 19580</strain>
    </source>
</reference>
<dbReference type="CDD" id="cd07984">
    <property type="entry name" value="LPLAT_LABLAT-like"/>
    <property type="match status" value="1"/>
</dbReference>
<dbReference type="GO" id="GO:0005886">
    <property type="term" value="C:plasma membrane"/>
    <property type="evidence" value="ECO:0007669"/>
    <property type="project" value="UniProtKB-SubCell"/>
</dbReference>
<accession>A0A4R3YVK6</accession>
<evidence type="ECO:0000256" key="1">
    <source>
        <dbReference type="ARBA" id="ARBA00004533"/>
    </source>
</evidence>
<dbReference type="PANTHER" id="PTHR10859">
    <property type="entry name" value="GLYCOSYL TRANSFERASE"/>
    <property type="match status" value="1"/>
</dbReference>
<dbReference type="GO" id="GO:0009247">
    <property type="term" value="P:glycolipid biosynthetic process"/>
    <property type="evidence" value="ECO:0007669"/>
    <property type="project" value="UniProtKB-ARBA"/>
</dbReference>
<dbReference type="GO" id="GO:0016746">
    <property type="term" value="F:acyltransferase activity"/>
    <property type="evidence" value="ECO:0007669"/>
    <property type="project" value="UniProtKB-KW"/>
</dbReference>
<evidence type="ECO:0000256" key="3">
    <source>
        <dbReference type="ARBA" id="ARBA00022519"/>
    </source>
</evidence>
<keyword evidence="4 8" id="KW-0808">Transferase</keyword>
<evidence type="ECO:0000256" key="2">
    <source>
        <dbReference type="ARBA" id="ARBA00022475"/>
    </source>
</evidence>
<name>A0A4R3YVK6_9GAMM</name>
<dbReference type="Gene3D" id="3.90.550.10">
    <property type="entry name" value="Spore Coat Polysaccharide Biosynthesis Protein SpsA, Chain A"/>
    <property type="match status" value="1"/>
</dbReference>
<comment type="caution">
    <text evidence="8">The sequence shown here is derived from an EMBL/GenBank/DDBJ whole genome shotgun (WGS) entry which is preliminary data.</text>
</comment>
<evidence type="ECO:0000259" key="7">
    <source>
        <dbReference type="Pfam" id="PF00535"/>
    </source>
</evidence>
<dbReference type="InterPro" id="IPR029044">
    <property type="entry name" value="Nucleotide-diphossugar_trans"/>
</dbReference>
<dbReference type="InterPro" id="IPR001173">
    <property type="entry name" value="Glyco_trans_2-like"/>
</dbReference>
<gene>
    <name evidence="8" type="ORF">EDC52_10536</name>
</gene>
<evidence type="ECO:0000313" key="8">
    <source>
        <dbReference type="EMBL" id="TCV95434.1"/>
    </source>
</evidence>
<evidence type="ECO:0000256" key="6">
    <source>
        <dbReference type="ARBA" id="ARBA00023315"/>
    </source>
</evidence>
<dbReference type="EMBL" id="SMCR01000005">
    <property type="protein sequence ID" value="TCV95434.1"/>
    <property type="molecule type" value="Genomic_DNA"/>
</dbReference>
<feature type="domain" description="Glycosyltransferase 2-like" evidence="7">
    <location>
        <begin position="14"/>
        <end position="136"/>
    </location>
</feature>
<keyword evidence="9" id="KW-1185">Reference proteome</keyword>
<dbReference type="PANTHER" id="PTHR10859:SF91">
    <property type="entry name" value="DOLICHYL-PHOSPHATE BETA-GLUCOSYLTRANSFERASE"/>
    <property type="match status" value="1"/>
</dbReference>
<dbReference type="CDD" id="cd04179">
    <property type="entry name" value="DPM_DPG-synthase_like"/>
    <property type="match status" value="1"/>
</dbReference>
<dbReference type="GO" id="GO:0006487">
    <property type="term" value="P:protein N-linked glycosylation"/>
    <property type="evidence" value="ECO:0007669"/>
    <property type="project" value="TreeGrafter"/>
</dbReference>
<sequence>MPLTPLATAPISVCIVIPCFNHGPMMPAVITRLRPFGLQCIIVDDGSEPGTREMLRALAGPGITLVRHAINQGKGQAVLTGLAAAAEAGFTHALQVDADGQHCLEDIPLMIAAASAQPNTLISGQPIYDQSVPRARLYGRYITHVWVWIETLSLTLKDSMCGFRVYPVPTTLALARAVALGKRMDFDTEVMVRLYWQGTESRFIPTRVTYPAEGLSHFDGLRDNARISLMHARLFLGMLPRLPGLLARNWRRRSRKDHWSRTEERHGALGMRVMLTAYRIGGRTLFNALLYPVIGYFWLTGRTARQASVNYLSRITVTAERKGVSLPHPLNSFRHFMRFGNAMLDKLAGWRGDLRLGDQVVFADERQKEHIEQQRGLLVLASHLGDIEVCRALAQGSGNIKINALVFSAHAKRFKALLTEVCPDAGINLIAVDEIGPDTAILLKTKLDAGEWVAIVGDRTPVIAPGTVNPSPRVIWSEFLGEPAPFPQGPFILAAALCCPVALIFALKQHNRLQIHFEHFADRIALPRSQRQLMLQQTVDRYAARLEHYCLISPLDWFNFFDFWQLPEASPPAKEDV</sequence>
<dbReference type="AlphaFoldDB" id="A0A4R3YVK6"/>
<proteinExistence type="predicted"/>
<organism evidence="8 9">
    <name type="scientific">Biostraticola tofi</name>
    <dbReference type="NCBI Taxonomy" id="466109"/>
    <lineage>
        <taxon>Bacteria</taxon>
        <taxon>Pseudomonadati</taxon>
        <taxon>Pseudomonadota</taxon>
        <taxon>Gammaproteobacteria</taxon>
        <taxon>Enterobacterales</taxon>
        <taxon>Bruguierivoracaceae</taxon>
        <taxon>Biostraticola</taxon>
    </lineage>
</organism>
<comment type="subcellular location">
    <subcellularLocation>
        <location evidence="1">Cell inner membrane</location>
    </subcellularLocation>
</comment>
<protein>
    <submittedName>
        <fullName evidence="8">Putative LPLAT superfamily acyltransferase</fullName>
    </submittedName>
</protein>
<keyword evidence="2" id="KW-1003">Cell membrane</keyword>
<keyword evidence="5" id="KW-0472">Membrane</keyword>